<accession>A0ABQ7DBI2</accession>
<protein>
    <submittedName>
        <fullName evidence="2">Uncharacterized protein</fullName>
    </submittedName>
</protein>
<feature type="compositionally biased region" description="Basic residues" evidence="1">
    <location>
        <begin position="27"/>
        <end position="36"/>
    </location>
</feature>
<reference evidence="2 3" key="1">
    <citation type="journal article" date="2020" name="BMC Genomics">
        <title>Intraspecific diversification of the crop wild relative Brassica cretica Lam. using demographic model selection.</title>
        <authorList>
            <person name="Kioukis A."/>
            <person name="Michalopoulou V.A."/>
            <person name="Briers L."/>
            <person name="Pirintsos S."/>
            <person name="Studholme D.J."/>
            <person name="Pavlidis P."/>
            <person name="Sarris P.F."/>
        </authorList>
    </citation>
    <scope>NUCLEOTIDE SEQUENCE [LARGE SCALE GENOMIC DNA]</scope>
    <source>
        <strain evidence="3">cv. PFS-1207/04</strain>
    </source>
</reference>
<comment type="caution">
    <text evidence="2">The sequence shown here is derived from an EMBL/GenBank/DDBJ whole genome shotgun (WGS) entry which is preliminary data.</text>
</comment>
<keyword evidence="3" id="KW-1185">Reference proteome</keyword>
<evidence type="ECO:0000256" key="1">
    <source>
        <dbReference type="SAM" id="MobiDB-lite"/>
    </source>
</evidence>
<feature type="region of interest" description="Disordered" evidence="1">
    <location>
        <begin position="1"/>
        <end position="36"/>
    </location>
</feature>
<feature type="compositionally biased region" description="Basic and acidic residues" evidence="1">
    <location>
        <begin position="95"/>
        <end position="109"/>
    </location>
</feature>
<proteinExistence type="predicted"/>
<name>A0ABQ7DBI2_BRACR</name>
<evidence type="ECO:0000313" key="2">
    <source>
        <dbReference type="EMBL" id="KAF3575418.1"/>
    </source>
</evidence>
<dbReference type="Proteomes" id="UP000266723">
    <property type="component" value="Unassembled WGS sequence"/>
</dbReference>
<organism evidence="2 3">
    <name type="scientific">Brassica cretica</name>
    <name type="common">Mustard</name>
    <dbReference type="NCBI Taxonomy" id="69181"/>
    <lineage>
        <taxon>Eukaryota</taxon>
        <taxon>Viridiplantae</taxon>
        <taxon>Streptophyta</taxon>
        <taxon>Embryophyta</taxon>
        <taxon>Tracheophyta</taxon>
        <taxon>Spermatophyta</taxon>
        <taxon>Magnoliopsida</taxon>
        <taxon>eudicotyledons</taxon>
        <taxon>Gunneridae</taxon>
        <taxon>Pentapetalae</taxon>
        <taxon>rosids</taxon>
        <taxon>malvids</taxon>
        <taxon>Brassicales</taxon>
        <taxon>Brassicaceae</taxon>
        <taxon>Brassiceae</taxon>
        <taxon>Brassica</taxon>
    </lineage>
</organism>
<sequence length="143" mass="16347">MANNFEQLSDDALEPMQVDPTFESRTLRKRKEKVPKHIKRGFNEKEMDSFTKRVLRIPLDKPFEEPTACHCNHEDEYETEYSGSIDSGTPPSIDIDIHPPIDNTSRESIDNSPANETFTLPSHCYPRFDVTTQLLGDFCVGSL</sequence>
<gene>
    <name evidence="2" type="ORF">DY000_02030843</name>
</gene>
<evidence type="ECO:0000313" key="3">
    <source>
        <dbReference type="Proteomes" id="UP000266723"/>
    </source>
</evidence>
<feature type="region of interest" description="Disordered" evidence="1">
    <location>
        <begin position="79"/>
        <end position="114"/>
    </location>
</feature>
<dbReference type="EMBL" id="QGKV02000649">
    <property type="protein sequence ID" value="KAF3575418.1"/>
    <property type="molecule type" value="Genomic_DNA"/>
</dbReference>